<dbReference type="InterPro" id="IPR045279">
    <property type="entry name" value="ARR-like"/>
</dbReference>
<evidence type="ECO:0000256" key="4">
    <source>
        <dbReference type="ARBA" id="ARBA00023163"/>
    </source>
</evidence>
<evidence type="ECO:0000256" key="3">
    <source>
        <dbReference type="ARBA" id="ARBA00023015"/>
    </source>
</evidence>
<keyword evidence="3" id="KW-0805">Transcription regulation</keyword>
<dbReference type="InterPro" id="IPR001789">
    <property type="entry name" value="Sig_transdc_resp-reg_receiver"/>
</dbReference>
<dbReference type="AlphaFoldDB" id="A0A438C1D3"/>
<comment type="caution">
    <text evidence="9">The sequence shown here is derived from an EMBL/GenBank/DDBJ whole genome shotgun (WGS) entry which is preliminary data.</text>
</comment>
<dbReference type="GO" id="GO:0009736">
    <property type="term" value="P:cytokinin-activated signaling pathway"/>
    <property type="evidence" value="ECO:0007669"/>
    <property type="project" value="InterPro"/>
</dbReference>
<dbReference type="InterPro" id="IPR011006">
    <property type="entry name" value="CheY-like_superfamily"/>
</dbReference>
<protein>
    <submittedName>
        <fullName evidence="9">Two-component response regulator ARR1</fullName>
    </submittedName>
</protein>
<evidence type="ECO:0000256" key="6">
    <source>
        <dbReference type="PROSITE-ProRule" id="PRU00169"/>
    </source>
</evidence>
<keyword evidence="4" id="KW-0804">Transcription</keyword>
<dbReference type="CDD" id="cd17584">
    <property type="entry name" value="REC_typeB_ARR-like"/>
    <property type="match status" value="1"/>
</dbReference>
<evidence type="ECO:0000313" key="10">
    <source>
        <dbReference type="Proteomes" id="UP000288805"/>
    </source>
</evidence>
<evidence type="ECO:0000256" key="5">
    <source>
        <dbReference type="ARBA" id="ARBA00023242"/>
    </source>
</evidence>
<organism evidence="9 10">
    <name type="scientific">Vitis vinifera</name>
    <name type="common">Grape</name>
    <dbReference type="NCBI Taxonomy" id="29760"/>
    <lineage>
        <taxon>Eukaryota</taxon>
        <taxon>Viridiplantae</taxon>
        <taxon>Streptophyta</taxon>
        <taxon>Embryophyta</taxon>
        <taxon>Tracheophyta</taxon>
        <taxon>Spermatophyta</taxon>
        <taxon>Magnoliopsida</taxon>
        <taxon>eudicotyledons</taxon>
        <taxon>Gunneridae</taxon>
        <taxon>Pentapetalae</taxon>
        <taxon>rosids</taxon>
        <taxon>Vitales</taxon>
        <taxon>Vitaceae</taxon>
        <taxon>Viteae</taxon>
        <taxon>Vitis</taxon>
    </lineage>
</organism>
<dbReference type="PANTHER" id="PTHR43874">
    <property type="entry name" value="TWO-COMPONENT RESPONSE REGULATOR"/>
    <property type="match status" value="1"/>
</dbReference>
<proteinExistence type="predicted"/>
<dbReference type="SMART" id="SM00448">
    <property type="entry name" value="REC"/>
    <property type="match status" value="1"/>
</dbReference>
<dbReference type="InterPro" id="IPR006447">
    <property type="entry name" value="Myb_dom_plants"/>
</dbReference>
<dbReference type="SUPFAM" id="SSF46689">
    <property type="entry name" value="Homeodomain-like"/>
    <property type="match status" value="1"/>
</dbReference>
<feature type="modified residue" description="4-aspartylphosphate" evidence="6">
    <location>
        <position position="73"/>
    </location>
</feature>
<evidence type="ECO:0000259" key="8">
    <source>
        <dbReference type="PROSITE" id="PS50110"/>
    </source>
</evidence>
<evidence type="ECO:0000256" key="2">
    <source>
        <dbReference type="ARBA" id="ARBA00023012"/>
    </source>
</evidence>
<keyword evidence="6" id="KW-0597">Phosphoprotein</keyword>
<comment type="subcellular location">
    <subcellularLocation>
        <location evidence="1">Nucleus</location>
    </subcellularLocation>
</comment>
<keyword evidence="5" id="KW-0539">Nucleus</keyword>
<dbReference type="PROSITE" id="PS50110">
    <property type="entry name" value="RESPONSE_REGULATORY"/>
    <property type="match status" value="1"/>
</dbReference>
<feature type="region of interest" description="Disordered" evidence="7">
    <location>
        <begin position="234"/>
        <end position="287"/>
    </location>
</feature>
<dbReference type="PANTHER" id="PTHR43874:SF87">
    <property type="entry name" value="HTH MYB-TYPE DOMAIN-CONTAINING PROTEIN"/>
    <property type="match status" value="1"/>
</dbReference>
<reference evidence="9 10" key="1">
    <citation type="journal article" date="2018" name="PLoS Genet.">
        <title>Population sequencing reveals clonal diversity and ancestral inbreeding in the grapevine cultivar Chardonnay.</title>
        <authorList>
            <person name="Roach M.J."/>
            <person name="Johnson D.L."/>
            <person name="Bohlmann J."/>
            <person name="van Vuuren H.J."/>
            <person name="Jones S.J."/>
            <person name="Pretorius I.S."/>
            <person name="Schmidt S.A."/>
            <person name="Borneman A.R."/>
        </authorList>
    </citation>
    <scope>NUCLEOTIDE SEQUENCE [LARGE SCALE GENOMIC DNA]</scope>
    <source>
        <strain evidence="10">cv. Chardonnay</strain>
        <tissue evidence="9">Leaf</tissue>
    </source>
</reference>
<feature type="region of interest" description="Disordered" evidence="7">
    <location>
        <begin position="386"/>
        <end position="471"/>
    </location>
</feature>
<feature type="compositionally biased region" description="Polar residues" evidence="7">
    <location>
        <begin position="419"/>
        <end position="428"/>
    </location>
</feature>
<evidence type="ECO:0000256" key="7">
    <source>
        <dbReference type="SAM" id="MobiDB-lite"/>
    </source>
</evidence>
<dbReference type="SUPFAM" id="SSF52172">
    <property type="entry name" value="CheY-like"/>
    <property type="match status" value="1"/>
</dbReference>
<sequence length="592" mass="66367">MIMEENWDPLARRIPSFGRGLRILLVDHDTTSLMYISSMLESHSFKVTTIELASLAMAIFAERKDEFDLVMADVNMQDMTNLCFIQQILLMKNHMPIILMSSRYPGKIVAEQALRNGACFFLQKPVSDNDLRDLWQHVYRKRRSSEFPKERSKSQGVKIKEESASAFRNDWFREVGSVSRTNSRTANENDLHGTNHEQWIADLKGKNKQIKPDSGLVKGDAQTTERELLRMAADQKPGCNDRKRSNEDNTEKRKCKRKIYSEQIHSQGISPIEEDGNEKKQKSSTLEKRQCMRWTPDLHFKFTEAIRKLEASPKAILELMKVPDLRQGHISSHLQKYKAQVQSMLDTCGNTPLPLPSSVNISTSNGNRQMGVPQFQERQGSVGVNANSSLQLHPPLSLKASPVPGNAGPSNSTEHKQHPNPTKNNNGVQMVGYGKHQGTSQIRERTGPFPSDVNMNENGKGKQPLGFQGNSDPYVALDQAALHRLTAQQCWQSLTQFPTPFKRLTEAQNLVPRLTSSAGRPNSDIPDGINTTDDAIPRLAHLANSANQSVAHAPGTGHGGLDESGYDWLTEWLSRSLDEDNPDARNFDGPDK</sequence>
<dbReference type="Pfam" id="PF00072">
    <property type="entry name" value="Response_reg"/>
    <property type="match status" value="1"/>
</dbReference>
<name>A0A438C1D3_VITVI</name>
<gene>
    <name evidence="9" type="primary">ARR1_6</name>
    <name evidence="9" type="ORF">CK203_070745</name>
</gene>
<keyword evidence="2" id="KW-0902">Two-component regulatory system</keyword>
<dbReference type="GO" id="GO:0005634">
    <property type="term" value="C:nucleus"/>
    <property type="evidence" value="ECO:0007669"/>
    <property type="project" value="UniProtKB-SubCell"/>
</dbReference>
<accession>A0A438C1D3</accession>
<dbReference type="Proteomes" id="UP000288805">
    <property type="component" value="Unassembled WGS sequence"/>
</dbReference>
<dbReference type="NCBIfam" id="TIGR01557">
    <property type="entry name" value="myb_SHAQKYF"/>
    <property type="match status" value="1"/>
</dbReference>
<evidence type="ECO:0000313" key="9">
    <source>
        <dbReference type="EMBL" id="RVW17008.1"/>
    </source>
</evidence>
<dbReference type="GO" id="GO:0000160">
    <property type="term" value="P:phosphorelay signal transduction system"/>
    <property type="evidence" value="ECO:0007669"/>
    <property type="project" value="UniProtKB-KW"/>
</dbReference>
<evidence type="ECO:0000256" key="1">
    <source>
        <dbReference type="ARBA" id="ARBA00004123"/>
    </source>
</evidence>
<feature type="compositionally biased region" description="Basic and acidic residues" evidence="7">
    <location>
        <begin position="277"/>
        <end position="287"/>
    </location>
</feature>
<dbReference type="Gene3D" id="3.40.50.2300">
    <property type="match status" value="1"/>
</dbReference>
<feature type="domain" description="Response regulatory" evidence="8">
    <location>
        <begin position="22"/>
        <end position="139"/>
    </location>
</feature>
<dbReference type="Gene3D" id="1.10.10.60">
    <property type="entry name" value="Homeodomain-like"/>
    <property type="match status" value="1"/>
</dbReference>
<feature type="compositionally biased region" description="Basic and acidic residues" evidence="7">
    <location>
        <begin position="239"/>
        <end position="252"/>
    </location>
</feature>
<dbReference type="EMBL" id="QGNW01002582">
    <property type="protein sequence ID" value="RVW17008.1"/>
    <property type="molecule type" value="Genomic_DNA"/>
</dbReference>
<dbReference type="InterPro" id="IPR009057">
    <property type="entry name" value="Homeodomain-like_sf"/>
</dbReference>
<dbReference type="GO" id="GO:0003677">
    <property type="term" value="F:DNA binding"/>
    <property type="evidence" value="ECO:0007669"/>
    <property type="project" value="InterPro"/>
</dbReference>